<evidence type="ECO:0000313" key="2">
    <source>
        <dbReference type="EMBL" id="JAG20914.1"/>
    </source>
</evidence>
<name>A0A0A9XLR0_LYGHE</name>
<keyword evidence="1" id="KW-0732">Signal</keyword>
<reference evidence="2" key="1">
    <citation type="journal article" date="2014" name="PLoS ONE">
        <title>Transcriptome-Based Identification of ABC Transporters in the Western Tarnished Plant Bug Lygus hesperus.</title>
        <authorList>
            <person name="Hull J.J."/>
            <person name="Chaney K."/>
            <person name="Geib S.M."/>
            <person name="Fabrick J.A."/>
            <person name="Brent C.S."/>
            <person name="Walsh D."/>
            <person name="Lavine L.C."/>
        </authorList>
    </citation>
    <scope>NUCLEOTIDE SEQUENCE</scope>
</reference>
<protein>
    <submittedName>
        <fullName evidence="2">Protein suppressor of hairy wing</fullName>
    </submittedName>
</protein>
<gene>
    <name evidence="2" type="primary">su(Hw)_1</name>
    <name evidence="2" type="ORF">CM83_100769</name>
</gene>
<feature type="chain" id="PRO_5002053038" evidence="1">
    <location>
        <begin position="26"/>
        <end position="105"/>
    </location>
</feature>
<accession>A0A0A9XLR0</accession>
<feature type="signal peptide" evidence="1">
    <location>
        <begin position="1"/>
        <end position="25"/>
    </location>
</feature>
<feature type="non-terminal residue" evidence="2">
    <location>
        <position position="1"/>
    </location>
</feature>
<reference evidence="2" key="2">
    <citation type="submission" date="2014-07" db="EMBL/GenBank/DDBJ databases">
        <authorList>
            <person name="Hull J."/>
        </authorList>
    </citation>
    <scope>NUCLEOTIDE SEQUENCE</scope>
</reference>
<dbReference type="AlphaFoldDB" id="A0A0A9XLR0"/>
<evidence type="ECO:0000256" key="1">
    <source>
        <dbReference type="SAM" id="SignalP"/>
    </source>
</evidence>
<organism evidence="2">
    <name type="scientific">Lygus hesperus</name>
    <name type="common">Western plant bug</name>
    <dbReference type="NCBI Taxonomy" id="30085"/>
    <lineage>
        <taxon>Eukaryota</taxon>
        <taxon>Metazoa</taxon>
        <taxon>Ecdysozoa</taxon>
        <taxon>Arthropoda</taxon>
        <taxon>Hexapoda</taxon>
        <taxon>Insecta</taxon>
        <taxon>Pterygota</taxon>
        <taxon>Neoptera</taxon>
        <taxon>Paraneoptera</taxon>
        <taxon>Hemiptera</taxon>
        <taxon>Heteroptera</taxon>
        <taxon>Panheteroptera</taxon>
        <taxon>Cimicomorpha</taxon>
        <taxon>Miridae</taxon>
        <taxon>Mirini</taxon>
        <taxon>Lygus</taxon>
    </lineage>
</organism>
<proteinExistence type="predicted"/>
<dbReference type="EMBL" id="GBHO01022690">
    <property type="protein sequence ID" value="JAG20914.1"/>
    <property type="molecule type" value="Transcribed_RNA"/>
</dbReference>
<sequence length="105" mass="11880">ETPKIENMKELLVAIIAVLVVDALAKKNKHTIETDSRPSDPLVLVQYEDTSEASNSRGSSSETANNFGTRIREYFHALFILIFHNIPEKVSEIMQRLFSRVKSFG</sequence>